<dbReference type="Gene3D" id="1.20.1060.10">
    <property type="entry name" value="Taq DNA Polymerase, Chain T, domain 4"/>
    <property type="match status" value="1"/>
</dbReference>
<dbReference type="FunFam" id="1.10.150.20:FF:000003">
    <property type="entry name" value="DNA polymerase I"/>
    <property type="match status" value="1"/>
</dbReference>
<comment type="subunit">
    <text evidence="2 17">Single-chain monomer with multiple functions.</text>
</comment>
<evidence type="ECO:0000256" key="7">
    <source>
        <dbReference type="ARBA" id="ARBA00022705"/>
    </source>
</evidence>
<dbReference type="GO" id="GO:0008409">
    <property type="term" value="F:5'-3' exonuclease activity"/>
    <property type="evidence" value="ECO:0007669"/>
    <property type="project" value="InterPro"/>
</dbReference>
<feature type="domain" description="3'-5' exonuclease" evidence="18">
    <location>
        <begin position="328"/>
        <end position="502"/>
    </location>
</feature>
<dbReference type="AlphaFoldDB" id="A0A2R5EMF0"/>
<dbReference type="SMART" id="SM00482">
    <property type="entry name" value="POLAc"/>
    <property type="match status" value="1"/>
</dbReference>
<dbReference type="GO" id="GO:0003887">
    <property type="term" value="F:DNA-directed DNA polymerase activity"/>
    <property type="evidence" value="ECO:0007669"/>
    <property type="project" value="UniProtKB-UniRule"/>
</dbReference>
<evidence type="ECO:0000256" key="4">
    <source>
        <dbReference type="ARBA" id="ARBA00020311"/>
    </source>
</evidence>
<keyword evidence="5 17" id="KW-0808">Transferase</keyword>
<dbReference type="InterPro" id="IPR001098">
    <property type="entry name" value="DNA-dir_DNA_pol_A_palm_dom"/>
</dbReference>
<dbReference type="InterPro" id="IPR002562">
    <property type="entry name" value="3'-5'_exonuclease_dom"/>
</dbReference>
<dbReference type="InterPro" id="IPR043502">
    <property type="entry name" value="DNA/RNA_pol_sf"/>
</dbReference>
<evidence type="ECO:0000256" key="6">
    <source>
        <dbReference type="ARBA" id="ARBA00022695"/>
    </source>
</evidence>
<evidence type="ECO:0000256" key="14">
    <source>
        <dbReference type="ARBA" id="ARBA00023204"/>
    </source>
</evidence>
<dbReference type="CDD" id="cd09859">
    <property type="entry name" value="PIN_53EXO"/>
    <property type="match status" value="1"/>
</dbReference>
<comment type="similarity">
    <text evidence="1 17">Belongs to the DNA polymerase type-A family.</text>
</comment>
<reference evidence="21 22" key="1">
    <citation type="submission" date="2017-08" db="EMBL/GenBank/DDBJ databases">
        <title>Substantial Increase in Enzyme Production by Combined Drug-Resistance Mutations in Paenibacillus agaridevorans.</title>
        <authorList>
            <person name="Tanaka Y."/>
            <person name="Funane K."/>
            <person name="Hosaka T."/>
            <person name="Shiwa Y."/>
            <person name="Fujita N."/>
            <person name="Miyazaki T."/>
            <person name="Yoshikawa H."/>
            <person name="Murakami K."/>
            <person name="Kasahara K."/>
            <person name="Inaoka T."/>
            <person name="Hiraga Y."/>
            <person name="Ochi K."/>
        </authorList>
    </citation>
    <scope>NUCLEOTIDE SEQUENCE [LARGE SCALE GENOMIC DNA]</scope>
    <source>
        <strain evidence="21 22">T-3040</strain>
    </source>
</reference>
<dbReference type="GO" id="GO:0006261">
    <property type="term" value="P:DNA-templated DNA replication"/>
    <property type="evidence" value="ECO:0007669"/>
    <property type="project" value="UniProtKB-UniRule"/>
</dbReference>
<keyword evidence="14 17" id="KW-0234">DNA repair</keyword>
<dbReference type="SUPFAM" id="SSF53098">
    <property type="entry name" value="Ribonuclease H-like"/>
    <property type="match status" value="1"/>
</dbReference>
<evidence type="ECO:0000313" key="22">
    <source>
        <dbReference type="Proteomes" id="UP000245202"/>
    </source>
</evidence>
<evidence type="ECO:0000256" key="3">
    <source>
        <dbReference type="ARBA" id="ARBA00012417"/>
    </source>
</evidence>
<dbReference type="Pfam" id="PF00476">
    <property type="entry name" value="DNA_pol_A"/>
    <property type="match status" value="1"/>
</dbReference>
<dbReference type="InterPro" id="IPR020045">
    <property type="entry name" value="DNA_polI_H3TH"/>
</dbReference>
<keyword evidence="7 17" id="KW-0235">DNA replication</keyword>
<dbReference type="InterPro" id="IPR008918">
    <property type="entry name" value="HhH2"/>
</dbReference>
<proteinExistence type="inferred from homology"/>
<dbReference type="InterPro" id="IPR012337">
    <property type="entry name" value="RNaseH-like_sf"/>
</dbReference>
<evidence type="ECO:0000256" key="10">
    <source>
        <dbReference type="ARBA" id="ARBA00022801"/>
    </source>
</evidence>
<accession>A0A2R5EMF0</accession>
<evidence type="ECO:0000256" key="5">
    <source>
        <dbReference type="ARBA" id="ARBA00022679"/>
    </source>
</evidence>
<dbReference type="PANTHER" id="PTHR10133:SF27">
    <property type="entry name" value="DNA POLYMERASE NU"/>
    <property type="match status" value="1"/>
</dbReference>
<dbReference type="PRINTS" id="PR00868">
    <property type="entry name" value="DNAPOLI"/>
</dbReference>
<dbReference type="InterPro" id="IPR036397">
    <property type="entry name" value="RNaseH_sf"/>
</dbReference>
<evidence type="ECO:0000256" key="17">
    <source>
        <dbReference type="RuleBase" id="RU004460"/>
    </source>
</evidence>
<dbReference type="FunFam" id="1.10.150.20:FF:000002">
    <property type="entry name" value="DNA polymerase I"/>
    <property type="match status" value="1"/>
</dbReference>
<sequence length="912" mass="101459">MCYNKGKLLTVGNEVLVEPMEKWMLIDGNSIAYRAFFALPPLTNSAGLHTNAIFGFTTMLLKMLEEQKPTHVLVAFDAGKVTFRHEGYSEYKGGRQKTPPELSEQFPVLKELISAFNIKQFELSGYEADDIIGTLTKQADESGVQAIVVTGDKDMLQLASPGVTVAVTRKGVSEVDWYTPEAIDERYGLKPLQIIDLKGLMGDTSDNIPGVPGVGEKTALKLLHEYGSVENVLDNLAALKGKLKDNIETHKDDAVMSKKLATIYREVPLDRETEDLRWDGYDAAKLGESLRKLEFRTLLERLELASESGASESDAKAAAASLNVTVPTGGKDGEGEIRRLLKSLESSDKHGLYIEAIGENPHHAELLGLALALEDEVFVFPLEELKAGYAEGLREWLASEERPKYGFDLHKSELALRWAGIALGGAALDVQLAAYLLNPTDTQLSLSAINERLGQTGVPSDEAVYGKGAKFKVPEPDTLHRHLALKADAVRRLVPFINEELTRTGMSGLYFDLEQPLSRVLAGMEHQGIKVERGELQSLGERLESQLTSIMADIYSKAGAEFNINSPKQLGEILFEKLGLPARKKTKTGYSTDAEVLEELAPYSEIIPPILHFRQLAKLQSTYVEGLLKEIREETGKVHTYYRQTIAATGRLSSQFPNLQNIPIRLEEGRQIRKAFVPSEPGWSILAADYSQIELRVLAHISGDENLKEAFIHDMDIHTKTAMDVFGVTAEEVDGNMRRSAKAVNFGIVYGISDFGLSQNLGITRKEASAFIEQYFNVFKGVRKYMDDIVVKARENGYVTTLLDRRRYLPEIKASNFNLRSFAERTAMNTPIQGTAADIIKLAMVQMDEQLRERGLKSRMLLQVHDELVFEVPPEEMEQMKKLLPDVMSNAIKLDVPLKADVSYGDNWYEAK</sequence>
<evidence type="ECO:0000256" key="13">
    <source>
        <dbReference type="ARBA" id="ARBA00023125"/>
    </source>
</evidence>
<dbReference type="Gene3D" id="3.40.50.1010">
    <property type="entry name" value="5'-nuclease"/>
    <property type="match status" value="1"/>
</dbReference>
<evidence type="ECO:0000256" key="12">
    <source>
        <dbReference type="ARBA" id="ARBA00022932"/>
    </source>
</evidence>
<keyword evidence="11" id="KW-0269">Exonuclease</keyword>
<evidence type="ECO:0000256" key="9">
    <source>
        <dbReference type="ARBA" id="ARBA00022763"/>
    </source>
</evidence>
<dbReference type="InterPro" id="IPR020046">
    <property type="entry name" value="5-3_exonucl_a-hlix_arch_N"/>
</dbReference>
<dbReference type="PROSITE" id="PS00447">
    <property type="entry name" value="DNA_POLYMERASE_A"/>
    <property type="match status" value="1"/>
</dbReference>
<evidence type="ECO:0000313" key="21">
    <source>
        <dbReference type="EMBL" id="GBG07737.1"/>
    </source>
</evidence>
<dbReference type="SMART" id="SM00474">
    <property type="entry name" value="35EXOc"/>
    <property type="match status" value="1"/>
</dbReference>
<dbReference type="InterPro" id="IPR019760">
    <property type="entry name" value="DNA-dir_DNA_pol_A_CS"/>
</dbReference>
<evidence type="ECO:0000256" key="16">
    <source>
        <dbReference type="NCBIfam" id="TIGR00593"/>
    </source>
</evidence>
<evidence type="ECO:0000256" key="1">
    <source>
        <dbReference type="ARBA" id="ARBA00007705"/>
    </source>
</evidence>
<keyword evidence="6 17" id="KW-0548">Nucleotidyltransferase</keyword>
<keyword evidence="12 17" id="KW-0239">DNA-directed DNA polymerase</keyword>
<evidence type="ECO:0000256" key="15">
    <source>
        <dbReference type="ARBA" id="ARBA00049244"/>
    </source>
</evidence>
<dbReference type="SMART" id="SM00279">
    <property type="entry name" value="HhH2"/>
    <property type="match status" value="1"/>
</dbReference>
<dbReference type="NCBIfam" id="TIGR00593">
    <property type="entry name" value="pola"/>
    <property type="match status" value="1"/>
</dbReference>
<evidence type="ECO:0000259" key="19">
    <source>
        <dbReference type="SMART" id="SM00475"/>
    </source>
</evidence>
<keyword evidence="22" id="KW-1185">Reference proteome</keyword>
<dbReference type="SUPFAM" id="SSF47807">
    <property type="entry name" value="5' to 3' exonuclease, C-terminal subdomain"/>
    <property type="match status" value="1"/>
</dbReference>
<dbReference type="GO" id="GO:0003677">
    <property type="term" value="F:DNA binding"/>
    <property type="evidence" value="ECO:0007669"/>
    <property type="project" value="UniProtKB-UniRule"/>
</dbReference>
<dbReference type="GO" id="GO:0008408">
    <property type="term" value="F:3'-5' exonuclease activity"/>
    <property type="evidence" value="ECO:0007669"/>
    <property type="project" value="InterPro"/>
</dbReference>
<feature type="domain" description="DNA-directed DNA polymerase family A palm" evidence="20">
    <location>
        <begin position="669"/>
        <end position="876"/>
    </location>
</feature>
<name>A0A2R5EMF0_9BACL</name>
<evidence type="ECO:0000259" key="20">
    <source>
        <dbReference type="SMART" id="SM00482"/>
    </source>
</evidence>
<dbReference type="Pfam" id="PF02739">
    <property type="entry name" value="5_3_exonuc_N"/>
    <property type="match status" value="1"/>
</dbReference>
<dbReference type="CDD" id="cd06140">
    <property type="entry name" value="DNA_polA_I_Bacillus_like_exo"/>
    <property type="match status" value="1"/>
</dbReference>
<comment type="caution">
    <text evidence="21">The sequence shown here is derived from an EMBL/GenBank/DDBJ whole genome shotgun (WGS) entry which is preliminary data.</text>
</comment>
<dbReference type="FunFam" id="3.40.50.1010:FF:000001">
    <property type="entry name" value="DNA polymerase I"/>
    <property type="match status" value="1"/>
</dbReference>
<keyword evidence="13 17" id="KW-0238">DNA-binding</keyword>
<dbReference type="InterPro" id="IPR054690">
    <property type="entry name" value="DNA_polI_exonuclease"/>
</dbReference>
<dbReference type="SUPFAM" id="SSF56672">
    <property type="entry name" value="DNA/RNA polymerases"/>
    <property type="match status" value="1"/>
</dbReference>
<dbReference type="EC" id="2.7.7.7" evidence="3 16"/>
<dbReference type="InterPro" id="IPR002298">
    <property type="entry name" value="DNA_polymerase_A"/>
</dbReference>
<dbReference type="InterPro" id="IPR018320">
    <property type="entry name" value="DNA_polymerase_1"/>
</dbReference>
<evidence type="ECO:0000259" key="18">
    <source>
        <dbReference type="SMART" id="SM00474"/>
    </source>
</evidence>
<keyword evidence="10" id="KW-0378">Hydrolase</keyword>
<dbReference type="CDD" id="cd08637">
    <property type="entry name" value="DNA_pol_A_pol_I_C"/>
    <property type="match status" value="1"/>
</dbReference>
<dbReference type="NCBIfam" id="NF004397">
    <property type="entry name" value="PRK05755.1"/>
    <property type="match status" value="1"/>
</dbReference>
<comment type="catalytic activity">
    <reaction evidence="15 17">
        <text>DNA(n) + a 2'-deoxyribonucleoside 5'-triphosphate = DNA(n+1) + diphosphate</text>
        <dbReference type="Rhea" id="RHEA:22508"/>
        <dbReference type="Rhea" id="RHEA-COMP:17339"/>
        <dbReference type="Rhea" id="RHEA-COMP:17340"/>
        <dbReference type="ChEBI" id="CHEBI:33019"/>
        <dbReference type="ChEBI" id="CHEBI:61560"/>
        <dbReference type="ChEBI" id="CHEBI:173112"/>
        <dbReference type="EC" id="2.7.7.7"/>
    </reaction>
</comment>
<evidence type="ECO:0000256" key="11">
    <source>
        <dbReference type="ARBA" id="ARBA00022839"/>
    </source>
</evidence>
<dbReference type="Gene3D" id="1.10.150.20">
    <property type="entry name" value="5' to 3' exonuclease, C-terminal subdomain"/>
    <property type="match status" value="2"/>
</dbReference>
<dbReference type="Pfam" id="PF22619">
    <property type="entry name" value="DNA_polI_exo1"/>
    <property type="match status" value="1"/>
</dbReference>
<dbReference type="SUPFAM" id="SSF88723">
    <property type="entry name" value="PIN domain-like"/>
    <property type="match status" value="1"/>
</dbReference>
<dbReference type="InterPro" id="IPR002421">
    <property type="entry name" value="5-3_exonuclease"/>
</dbReference>
<dbReference type="Gene3D" id="3.30.420.10">
    <property type="entry name" value="Ribonuclease H-like superfamily/Ribonuclease H"/>
    <property type="match status" value="1"/>
</dbReference>
<dbReference type="EMBL" id="BDQX01000108">
    <property type="protein sequence ID" value="GBG07737.1"/>
    <property type="molecule type" value="Genomic_DNA"/>
</dbReference>
<gene>
    <name evidence="17" type="primary">polA</name>
    <name evidence="21" type="ORF">PAT3040_02297</name>
</gene>
<organism evidence="21 22">
    <name type="scientific">Paenibacillus agaridevorans</name>
    <dbReference type="NCBI Taxonomy" id="171404"/>
    <lineage>
        <taxon>Bacteria</taxon>
        <taxon>Bacillati</taxon>
        <taxon>Bacillota</taxon>
        <taxon>Bacilli</taxon>
        <taxon>Bacillales</taxon>
        <taxon>Paenibacillaceae</taxon>
        <taxon>Paenibacillus</taxon>
    </lineage>
</organism>
<protein>
    <recommendedName>
        <fullName evidence="4 16">DNA polymerase I</fullName>
        <ecNumber evidence="3 16">2.7.7.7</ecNumber>
    </recommendedName>
</protein>
<dbReference type="InterPro" id="IPR036279">
    <property type="entry name" value="5-3_exonuclease_C_sf"/>
</dbReference>
<evidence type="ECO:0000256" key="2">
    <source>
        <dbReference type="ARBA" id="ARBA00011541"/>
    </source>
</evidence>
<feature type="domain" description="5'-3' exonuclease" evidence="19">
    <location>
        <begin position="21"/>
        <end position="279"/>
    </location>
</feature>
<evidence type="ECO:0000256" key="8">
    <source>
        <dbReference type="ARBA" id="ARBA00022722"/>
    </source>
</evidence>
<keyword evidence="9 17" id="KW-0227">DNA damage</keyword>
<dbReference type="GO" id="GO:0006302">
    <property type="term" value="P:double-strand break repair"/>
    <property type="evidence" value="ECO:0007669"/>
    <property type="project" value="TreeGrafter"/>
</dbReference>
<dbReference type="Proteomes" id="UP000245202">
    <property type="component" value="Unassembled WGS sequence"/>
</dbReference>
<dbReference type="SMART" id="SM00475">
    <property type="entry name" value="53EXOc"/>
    <property type="match status" value="1"/>
</dbReference>
<dbReference type="Gene3D" id="3.30.70.370">
    <property type="match status" value="1"/>
</dbReference>
<dbReference type="InterPro" id="IPR029060">
    <property type="entry name" value="PIN-like_dom_sf"/>
</dbReference>
<keyword evidence="8" id="KW-0540">Nuclease</keyword>
<dbReference type="Pfam" id="PF01367">
    <property type="entry name" value="5_3_exonuc"/>
    <property type="match status" value="1"/>
</dbReference>
<dbReference type="FunFam" id="1.20.1060.10:FF:000001">
    <property type="entry name" value="DNA polymerase I"/>
    <property type="match status" value="1"/>
</dbReference>
<dbReference type="CDD" id="cd09898">
    <property type="entry name" value="H3TH_53EXO"/>
    <property type="match status" value="1"/>
</dbReference>
<dbReference type="PANTHER" id="PTHR10133">
    <property type="entry name" value="DNA POLYMERASE I"/>
    <property type="match status" value="1"/>
</dbReference>